<feature type="compositionally biased region" description="Low complexity" evidence="19">
    <location>
        <begin position="17"/>
        <end position="29"/>
    </location>
</feature>
<keyword evidence="10" id="KW-0677">Repeat</keyword>
<dbReference type="Gene3D" id="2.130.10.10">
    <property type="entry name" value="YVTN repeat-like/Quinoprotein amine dehydrogenase"/>
    <property type="match status" value="2"/>
</dbReference>
<keyword evidence="12 18" id="KW-0175">Coiled coil</keyword>
<dbReference type="Pfam" id="PF08366">
    <property type="entry name" value="LLGL"/>
    <property type="match status" value="1"/>
</dbReference>
<dbReference type="Proteomes" id="UP000694391">
    <property type="component" value="Unplaced"/>
</dbReference>
<comment type="similarity">
    <text evidence="3">Belongs to the WD repeat L(2)GL family.</text>
</comment>
<keyword evidence="7" id="KW-0963">Cytoplasm</keyword>
<keyword evidence="9 17" id="KW-0853">WD repeat</keyword>
<evidence type="ECO:0000256" key="5">
    <source>
        <dbReference type="ARBA" id="ARBA00022475"/>
    </source>
</evidence>
<dbReference type="GO" id="GO:0006887">
    <property type="term" value="P:exocytosis"/>
    <property type="evidence" value="ECO:0007669"/>
    <property type="project" value="UniProtKB-KW"/>
</dbReference>
<evidence type="ECO:0000313" key="21">
    <source>
        <dbReference type="Ensembl" id="ENSCAFP00020016738.1"/>
    </source>
</evidence>
<dbReference type="PROSITE" id="PS50892">
    <property type="entry name" value="V_SNARE"/>
    <property type="match status" value="1"/>
</dbReference>
<dbReference type="FunFam" id="2.130.10.10:FF:003138">
    <property type="entry name" value="Syntaxin binding protein 5 like"/>
    <property type="match status" value="1"/>
</dbReference>
<dbReference type="GeneTree" id="ENSGT00950000182906"/>
<evidence type="ECO:0000256" key="1">
    <source>
        <dbReference type="ARBA" id="ARBA00004202"/>
    </source>
</evidence>
<dbReference type="GO" id="GO:0005096">
    <property type="term" value="F:GTPase activator activity"/>
    <property type="evidence" value="ECO:0007669"/>
    <property type="project" value="TreeGrafter"/>
</dbReference>
<dbReference type="PROSITE" id="PS50082">
    <property type="entry name" value="WD_REPEATS_2"/>
    <property type="match status" value="1"/>
</dbReference>
<dbReference type="FunFam" id="2.130.10.10:FF:000186">
    <property type="entry name" value="syntaxin-binding protein 5-like isoform X2"/>
    <property type="match status" value="1"/>
</dbReference>
<evidence type="ECO:0000256" key="11">
    <source>
        <dbReference type="ARBA" id="ARBA00022927"/>
    </source>
</evidence>
<keyword evidence="5" id="KW-1003">Cell membrane</keyword>
<name>A0A8C0KLP9_CANLU</name>
<evidence type="ECO:0000256" key="2">
    <source>
        <dbReference type="ARBA" id="ARBA00004496"/>
    </source>
</evidence>
<feature type="repeat" description="WD" evidence="17">
    <location>
        <begin position="235"/>
        <end position="276"/>
    </location>
</feature>
<dbReference type="GO" id="GO:0031201">
    <property type="term" value="C:SNARE complex"/>
    <property type="evidence" value="ECO:0007669"/>
    <property type="project" value="TreeGrafter"/>
</dbReference>
<evidence type="ECO:0000256" key="15">
    <source>
        <dbReference type="ARBA" id="ARBA00075853"/>
    </source>
</evidence>
<dbReference type="InterPro" id="IPR013905">
    <property type="entry name" value="Lgl_C_dom"/>
</dbReference>
<feature type="domain" description="V-SNARE coiled-coil homology" evidence="20">
    <location>
        <begin position="1039"/>
        <end position="1099"/>
    </location>
</feature>
<keyword evidence="6" id="KW-0268">Exocytosis</keyword>
<dbReference type="Gene3D" id="1.20.5.110">
    <property type="match status" value="1"/>
</dbReference>
<dbReference type="GO" id="GO:0019905">
    <property type="term" value="F:syntaxin binding"/>
    <property type="evidence" value="ECO:0007669"/>
    <property type="project" value="TreeGrafter"/>
</dbReference>
<reference evidence="21" key="1">
    <citation type="submission" date="2025-08" db="UniProtKB">
        <authorList>
            <consortium name="Ensembl"/>
        </authorList>
    </citation>
    <scope>IDENTIFICATION</scope>
</reference>
<sequence>MRKFNIRKVLDGLTAGSSSASQQQQQQQQHPAGTREPEIQETLQSEHFQLCKTVRHGFPYQPSALAFDPVQKILAVGTQTGALRLFGRPGVECYCQHDSGAAVIQLQFLINEGALVSALADDTLHLWNLRQKRPAILHSLKFCRERVTFCHLPFQSKWLYVGTERGNIHIVNVESFTLSGYVIMWNKAIELSSKSHPGPVVHISDNPMDEGKLLIGFESGTVVLWDLKSKKADYRYTYDEAIHSVAWHHEGKQFICSHSDGTLTIWNVRSPAKPMQTITPHGKQLKDGKKPEPCKPILKVEFKTTRSGEPFIILSGGLSYDTVGRRPCLTVMHGKSTAVLEMDYSIVDFLTLCETPYPNDFQEPYAVVVLLEKDLVLIDLAQNGYPIFENPYPLSIHESPVTCCEYFAGCPGDLIPALYSVGARQKRQGYSKKEWPINGGNWGLGVQNITLYSFCIKVSNKCFFLVTLQVLYKLKTSKVFEKSRNKDDRPNTDIVDEDPYAIQIISWCPESRMLCIAGVSAHVIIYRFSKQEVITEMLEVRLLYEINDVESPEGEQAPPLPTPVGGATPQPIPPQSHPSTSSSSSDGLRDNVPCLKVKNSPLKQSPGYQTELVIQLVWVGGEPPQQITSLAVNSSYGLVVFGNCNGIAMVDYLQKAVLLNLGTIELYGSNDPYRREPRSPRKSRQPSGGMLIVTSCMYGLSSLYSESVKKLQSSLCKFFISYIKDNSFSRSRSSSVTSIDKESREAISALHFCETFTRKADSSPSPCLWVGTTLGTVLVIALNLPPGGEQRLLQPVIVSPSGTILRLKGAILRMAFLDTTGCLVPPAYESWREHNVPEEKDEKEKLKKRRPVSVSPSSSQEISENQYAVICSEKQAKVISLPTQNCAYKQNITETSFVLRGDIVALSNSICLACFCANGHIMTFSLPSLRPLLDVYYLPLTNMRIARTFCFTNNGQALYLVSPTEIQRLTYSQETCENLQEMLGELFTPVEAPEAPNRGFFKGLFGGGAQSLDREELFGESSSGKASRSLAQHIPGPGGIEGVKGAASGVVGELARARLALDERGQKLGDLEERTAAMLSSADSFSKHAHEMMLKYKDKKWYQF</sequence>
<evidence type="ECO:0000256" key="10">
    <source>
        <dbReference type="ARBA" id="ARBA00022737"/>
    </source>
</evidence>
<dbReference type="PANTHER" id="PTHR10241">
    <property type="entry name" value="LETHAL 2 GIANT LARVAE PROTEIN"/>
    <property type="match status" value="1"/>
</dbReference>
<dbReference type="FunFam" id="1.20.5.110:FF:000001">
    <property type="entry name" value="syntaxin-binding protein 5 isoform X1"/>
    <property type="match status" value="1"/>
</dbReference>
<feature type="region of interest" description="Disordered" evidence="19">
    <location>
        <begin position="834"/>
        <end position="859"/>
    </location>
</feature>
<evidence type="ECO:0000259" key="20">
    <source>
        <dbReference type="PROSITE" id="PS50892"/>
    </source>
</evidence>
<evidence type="ECO:0000256" key="17">
    <source>
        <dbReference type="PROSITE-ProRule" id="PRU00221"/>
    </source>
</evidence>
<accession>A0A8C0KLP9</accession>
<dbReference type="SUPFAM" id="SSF58038">
    <property type="entry name" value="SNARE fusion complex"/>
    <property type="match status" value="1"/>
</dbReference>
<evidence type="ECO:0000313" key="22">
    <source>
        <dbReference type="Proteomes" id="UP000694391"/>
    </source>
</evidence>
<evidence type="ECO:0000256" key="7">
    <source>
        <dbReference type="ARBA" id="ARBA00022490"/>
    </source>
</evidence>
<keyword evidence="4" id="KW-0813">Transport</keyword>
<evidence type="ECO:0000256" key="19">
    <source>
        <dbReference type="SAM" id="MobiDB-lite"/>
    </source>
</evidence>
<dbReference type="GO" id="GO:0005886">
    <property type="term" value="C:plasma membrane"/>
    <property type="evidence" value="ECO:0007669"/>
    <property type="project" value="UniProtKB-SubCell"/>
</dbReference>
<dbReference type="InterPro" id="IPR013577">
    <property type="entry name" value="LLGL2"/>
</dbReference>
<dbReference type="Pfam" id="PF08596">
    <property type="entry name" value="Lgl_C"/>
    <property type="match status" value="1"/>
</dbReference>
<evidence type="ECO:0000256" key="12">
    <source>
        <dbReference type="ARBA" id="ARBA00023054"/>
    </source>
</evidence>
<dbReference type="InterPro" id="IPR042855">
    <property type="entry name" value="V_SNARE_CC"/>
</dbReference>
<feature type="region of interest" description="Disordered" evidence="19">
    <location>
        <begin position="552"/>
        <end position="590"/>
    </location>
</feature>
<proteinExistence type="inferred from homology"/>
<dbReference type="CDD" id="cd15893">
    <property type="entry name" value="R-SNARE_STXBP5"/>
    <property type="match status" value="1"/>
</dbReference>
<keyword evidence="11" id="KW-0653">Protein transport</keyword>
<dbReference type="InterPro" id="IPR036322">
    <property type="entry name" value="WD40_repeat_dom_sf"/>
</dbReference>
<dbReference type="SMART" id="SM00320">
    <property type="entry name" value="WD40"/>
    <property type="match status" value="6"/>
</dbReference>
<feature type="compositionally biased region" description="Basic and acidic residues" evidence="19">
    <location>
        <begin position="834"/>
        <end position="845"/>
    </location>
</feature>
<dbReference type="GO" id="GO:0006893">
    <property type="term" value="P:Golgi to plasma membrane transport"/>
    <property type="evidence" value="ECO:0007669"/>
    <property type="project" value="TreeGrafter"/>
</dbReference>
<evidence type="ECO:0000256" key="16">
    <source>
        <dbReference type="ARBA" id="ARBA00081591"/>
    </source>
</evidence>
<dbReference type="Ensembl" id="ENSCAFT00020019422.1">
    <property type="protein sequence ID" value="ENSCAFP00020016738.1"/>
    <property type="gene ID" value="ENSCAFG00020010616.1"/>
</dbReference>
<reference evidence="21" key="2">
    <citation type="submission" date="2025-09" db="UniProtKB">
        <authorList>
            <consortium name="Ensembl"/>
        </authorList>
    </citation>
    <scope>IDENTIFICATION</scope>
</reference>
<evidence type="ECO:0000256" key="6">
    <source>
        <dbReference type="ARBA" id="ARBA00022483"/>
    </source>
</evidence>
<keyword evidence="22" id="KW-1185">Reference proteome</keyword>
<evidence type="ECO:0000256" key="18">
    <source>
        <dbReference type="PROSITE-ProRule" id="PRU00290"/>
    </source>
</evidence>
<dbReference type="PANTHER" id="PTHR10241:SF22">
    <property type="entry name" value="SYNTAXIN-BINDING PROTEIN 5"/>
    <property type="match status" value="1"/>
</dbReference>
<dbReference type="SUPFAM" id="SSF50978">
    <property type="entry name" value="WD40 repeat-like"/>
    <property type="match status" value="2"/>
</dbReference>
<organism evidence="21 22">
    <name type="scientific">Canis lupus dingo</name>
    <name type="common">dingo</name>
    <dbReference type="NCBI Taxonomy" id="286419"/>
    <lineage>
        <taxon>Eukaryota</taxon>
        <taxon>Metazoa</taxon>
        <taxon>Chordata</taxon>
        <taxon>Craniata</taxon>
        <taxon>Vertebrata</taxon>
        <taxon>Euteleostomi</taxon>
        <taxon>Mammalia</taxon>
        <taxon>Eutheria</taxon>
        <taxon>Laurasiatheria</taxon>
        <taxon>Carnivora</taxon>
        <taxon>Caniformia</taxon>
        <taxon>Canidae</taxon>
        <taxon>Canis</taxon>
    </lineage>
</organism>
<evidence type="ECO:0000256" key="9">
    <source>
        <dbReference type="ARBA" id="ARBA00022574"/>
    </source>
</evidence>
<gene>
    <name evidence="21" type="primary">STXBP5</name>
</gene>
<dbReference type="InterPro" id="IPR015943">
    <property type="entry name" value="WD40/YVTN_repeat-like_dom_sf"/>
</dbReference>
<dbReference type="Pfam" id="PF00400">
    <property type="entry name" value="WD40"/>
    <property type="match status" value="1"/>
</dbReference>
<dbReference type="InterPro" id="IPR001680">
    <property type="entry name" value="WD40_rpt"/>
</dbReference>
<dbReference type="InterPro" id="IPR000664">
    <property type="entry name" value="Lethal2_giant"/>
</dbReference>
<keyword evidence="13" id="KW-0472">Membrane</keyword>
<dbReference type="PRINTS" id="PR00962">
    <property type="entry name" value="LETHAL2GIANT"/>
</dbReference>
<comment type="subcellular location">
    <subcellularLocation>
        <location evidence="1">Cell membrane</location>
        <topology evidence="1">Peripheral membrane protein</topology>
    </subcellularLocation>
    <subcellularLocation>
        <location evidence="2">Cytoplasm</location>
    </subcellularLocation>
</comment>
<dbReference type="GO" id="GO:0015031">
    <property type="term" value="P:protein transport"/>
    <property type="evidence" value="ECO:0007669"/>
    <property type="project" value="UniProtKB-KW"/>
</dbReference>
<evidence type="ECO:0000256" key="14">
    <source>
        <dbReference type="ARBA" id="ARBA00069759"/>
    </source>
</evidence>
<evidence type="ECO:0000256" key="8">
    <source>
        <dbReference type="ARBA" id="ARBA00022553"/>
    </source>
</evidence>
<keyword evidence="8" id="KW-0597">Phosphoprotein</keyword>
<feature type="region of interest" description="Disordered" evidence="19">
    <location>
        <begin position="14"/>
        <end position="36"/>
    </location>
</feature>
<protein>
    <recommendedName>
        <fullName evidence="14">Syntaxin-binding protein 5</fullName>
    </recommendedName>
    <alternativeName>
        <fullName evidence="16">Lethal(2) giant larvae protein homolog 3</fullName>
    </alternativeName>
    <alternativeName>
        <fullName evidence="15">Tomosyn-1</fullName>
    </alternativeName>
</protein>
<dbReference type="GO" id="GO:0045159">
    <property type="term" value="F:myosin II binding"/>
    <property type="evidence" value="ECO:0007669"/>
    <property type="project" value="TreeGrafter"/>
</dbReference>
<evidence type="ECO:0000256" key="13">
    <source>
        <dbReference type="ARBA" id="ARBA00023136"/>
    </source>
</evidence>
<evidence type="ECO:0000256" key="3">
    <source>
        <dbReference type="ARBA" id="ARBA00008070"/>
    </source>
</evidence>
<dbReference type="AlphaFoldDB" id="A0A8C0KLP9"/>
<evidence type="ECO:0000256" key="4">
    <source>
        <dbReference type="ARBA" id="ARBA00022448"/>
    </source>
</evidence>